<evidence type="ECO:0000259" key="2">
    <source>
        <dbReference type="Pfam" id="PF01266"/>
    </source>
</evidence>
<accession>A0ABD6CAG1</accession>
<dbReference type="GO" id="GO:0016491">
    <property type="term" value="F:oxidoreductase activity"/>
    <property type="evidence" value="ECO:0007669"/>
    <property type="project" value="UniProtKB-KW"/>
</dbReference>
<dbReference type="AlphaFoldDB" id="A0ABD6CAG1"/>
<gene>
    <name evidence="3" type="ORF">ACFR9U_08025</name>
</gene>
<dbReference type="Gene3D" id="3.30.9.10">
    <property type="entry name" value="D-Amino Acid Oxidase, subunit A, domain 2"/>
    <property type="match status" value="1"/>
</dbReference>
<dbReference type="Pfam" id="PF01266">
    <property type="entry name" value="DAO"/>
    <property type="match status" value="1"/>
</dbReference>
<proteinExistence type="predicted"/>
<dbReference type="EC" id="1.-.-.-" evidence="3"/>
<feature type="domain" description="FAD dependent oxidoreductase" evidence="2">
    <location>
        <begin position="5"/>
        <end position="345"/>
    </location>
</feature>
<dbReference type="EMBL" id="JBHUDJ010000003">
    <property type="protein sequence ID" value="MFD1586927.1"/>
    <property type="molecule type" value="Genomic_DNA"/>
</dbReference>
<keyword evidence="4" id="KW-1185">Reference proteome</keyword>
<dbReference type="Gene3D" id="3.50.50.60">
    <property type="entry name" value="FAD/NAD(P)-binding domain"/>
    <property type="match status" value="1"/>
</dbReference>
<dbReference type="PANTHER" id="PTHR13847:SF287">
    <property type="entry name" value="FAD-DEPENDENT OXIDOREDUCTASE DOMAIN-CONTAINING PROTEIN 1"/>
    <property type="match status" value="1"/>
</dbReference>
<evidence type="ECO:0000313" key="3">
    <source>
        <dbReference type="EMBL" id="MFD1586927.1"/>
    </source>
</evidence>
<name>A0ABD6CAG1_9EURY</name>
<dbReference type="PANTHER" id="PTHR13847">
    <property type="entry name" value="SARCOSINE DEHYDROGENASE-RELATED"/>
    <property type="match status" value="1"/>
</dbReference>
<dbReference type="InterPro" id="IPR036188">
    <property type="entry name" value="FAD/NAD-bd_sf"/>
</dbReference>
<sequence>MASKRVAVVGGGAVGVTAARELADAGAAVTLFERGSVAAGSSGRAAGICYGAVADRIDAAVAAAAMDRFRSLAAETRFSFTERPYVWLARDGDEGRAEAIEKQVPRMRKRGRDVAFVEPAALADRFPALRTDDVAVAAIAHDAATTDPATYTEVVAAQARAAGATIETDTEVALAEGPAVTTPDRVREFDAVLVAAGAHTRKLLAAVDVPVPVKAYRVQALVTEPSPASSDAPILYDATAGFYCRPRDGGFLVGDGTEERDFDPDDWDRTADEAFVTSACDRFGDALAREVDVPAVDRSWAGLCTATPDRDPLVGEVAPDLFVAVGWHGHGFMRAPALGDAVARMLLEKDVEGDSDGWIGDALDAFDPTRFDGDEEFAVVEGMTVE</sequence>
<reference evidence="3 4" key="1">
    <citation type="journal article" date="2019" name="Int. J. Syst. Evol. Microbiol.">
        <title>The Global Catalogue of Microorganisms (GCM) 10K type strain sequencing project: providing services to taxonomists for standard genome sequencing and annotation.</title>
        <authorList>
            <consortium name="The Broad Institute Genomics Platform"/>
            <consortium name="The Broad Institute Genome Sequencing Center for Infectious Disease"/>
            <person name="Wu L."/>
            <person name="Ma J."/>
        </authorList>
    </citation>
    <scope>NUCLEOTIDE SEQUENCE [LARGE SCALE GENOMIC DNA]</scope>
    <source>
        <strain evidence="3 4">CGMCC 1.12125</strain>
    </source>
</reference>
<dbReference type="Proteomes" id="UP001597119">
    <property type="component" value="Unassembled WGS sequence"/>
</dbReference>
<dbReference type="InterPro" id="IPR006076">
    <property type="entry name" value="FAD-dep_OxRdtase"/>
</dbReference>
<evidence type="ECO:0000313" key="4">
    <source>
        <dbReference type="Proteomes" id="UP001597119"/>
    </source>
</evidence>
<dbReference type="RefSeq" id="WP_379814113.1">
    <property type="nucleotide sequence ID" value="NZ_JBHUDJ010000003.1"/>
</dbReference>
<keyword evidence="1 3" id="KW-0560">Oxidoreductase</keyword>
<evidence type="ECO:0000256" key="1">
    <source>
        <dbReference type="ARBA" id="ARBA00023002"/>
    </source>
</evidence>
<protein>
    <submittedName>
        <fullName evidence="3">NAD(P)/FAD-dependent oxidoreductase</fullName>
        <ecNumber evidence="3">1.-.-.-</ecNumber>
    </submittedName>
</protein>
<comment type="caution">
    <text evidence="3">The sequence shown here is derived from an EMBL/GenBank/DDBJ whole genome shotgun (WGS) entry which is preliminary data.</text>
</comment>
<dbReference type="SUPFAM" id="SSF51905">
    <property type="entry name" value="FAD/NAD(P)-binding domain"/>
    <property type="match status" value="1"/>
</dbReference>
<organism evidence="3 4">
    <name type="scientific">Halorientalis brevis</name>
    <dbReference type="NCBI Taxonomy" id="1126241"/>
    <lineage>
        <taxon>Archaea</taxon>
        <taxon>Methanobacteriati</taxon>
        <taxon>Methanobacteriota</taxon>
        <taxon>Stenosarchaea group</taxon>
        <taxon>Halobacteria</taxon>
        <taxon>Halobacteriales</taxon>
        <taxon>Haloarculaceae</taxon>
        <taxon>Halorientalis</taxon>
    </lineage>
</organism>